<dbReference type="RefSeq" id="WP_094023067.1">
    <property type="nucleotide sequence ID" value="NZ_FXYF01000016.1"/>
</dbReference>
<keyword evidence="2" id="KW-1185">Reference proteome</keyword>
<sequence length="125" mass="13889">MTAWDTDRAPRRLRGGWYEARSDAGYVLARHWPPRLDIVATGEFPPVRRGRLARQIRQDLWRALRGLRGFSPVVVVDAAECGLTVRAGGRLAAPAPAGVEGRIKDLLDSPGHRARWLTWAGEGVR</sequence>
<accession>A0A238L3T1</accession>
<protein>
    <submittedName>
        <fullName evidence="1">Uncharacterized protein</fullName>
    </submittedName>
</protein>
<evidence type="ECO:0000313" key="1">
    <source>
        <dbReference type="EMBL" id="SMX49510.1"/>
    </source>
</evidence>
<dbReference type="OrthoDB" id="7658483at2"/>
<gene>
    <name evidence="1" type="ORF">MAA8898_04319</name>
</gene>
<organism evidence="1 2">
    <name type="scientific">Maliponia aquimaris</name>
    <dbReference type="NCBI Taxonomy" id="1673631"/>
    <lineage>
        <taxon>Bacteria</taxon>
        <taxon>Pseudomonadati</taxon>
        <taxon>Pseudomonadota</taxon>
        <taxon>Alphaproteobacteria</taxon>
        <taxon>Rhodobacterales</taxon>
        <taxon>Paracoccaceae</taxon>
        <taxon>Maliponia</taxon>
    </lineage>
</organism>
<reference evidence="1 2" key="1">
    <citation type="submission" date="2017-05" db="EMBL/GenBank/DDBJ databases">
        <authorList>
            <person name="Song R."/>
            <person name="Chenine A.L."/>
            <person name="Ruprecht R.M."/>
        </authorList>
    </citation>
    <scope>NUCLEOTIDE SEQUENCE [LARGE SCALE GENOMIC DNA]</scope>
    <source>
        <strain evidence="1 2">CECT 8898</strain>
    </source>
</reference>
<name>A0A238L3T1_9RHOB</name>
<dbReference type="EMBL" id="FXYF01000016">
    <property type="protein sequence ID" value="SMX49510.1"/>
    <property type="molecule type" value="Genomic_DNA"/>
</dbReference>
<proteinExistence type="predicted"/>
<dbReference type="Proteomes" id="UP000207598">
    <property type="component" value="Unassembled WGS sequence"/>
</dbReference>
<evidence type="ECO:0000313" key="2">
    <source>
        <dbReference type="Proteomes" id="UP000207598"/>
    </source>
</evidence>
<dbReference type="AlphaFoldDB" id="A0A238L3T1"/>